<accession>A0AA39XHT5</accession>
<feature type="transmembrane region" description="Helical" evidence="2">
    <location>
        <begin position="25"/>
        <end position="45"/>
    </location>
</feature>
<keyword evidence="4" id="KW-1185">Reference proteome</keyword>
<feature type="region of interest" description="Disordered" evidence="1">
    <location>
        <begin position="67"/>
        <end position="90"/>
    </location>
</feature>
<evidence type="ECO:0000256" key="1">
    <source>
        <dbReference type="SAM" id="MobiDB-lite"/>
    </source>
</evidence>
<dbReference type="PANTHER" id="PTHR37577">
    <property type="entry name" value="INTEGRAL MEMBRANE PROTEIN"/>
    <property type="match status" value="1"/>
</dbReference>
<sequence>MSLEAPDYGCSAHITTDNEIGGPGVAASFIFVSWLTIILALFPAFQEAKKATRQFNSWLGYRRQPSKTDAKRGALQSTSHALNSSPSPSSSPGIAKIIQLLGHVCDIQVVTGLAIMVAGLAQWTHISYYHEQLVTLYFQLTLDSFWAARINYMDMRFIADPSKTDNGTNNSWKHHMHIQTRRCAVLITCVLATIWQFRIYFRENMSRPEGESWNDGPSGPCYRYLDQSSPLFALVFRASGLILFSFALATTTLLPVSWMHRPTMVFQQVGRTMETLFTGLCLCIAFLLRQWLAVWSYGDGFYPLIWLVYFGLNVWNTLAVVSLMVLNHDLVDHGEFKWGFGQILPLVLTLSLVFVALDVFSR</sequence>
<feature type="transmembrane region" description="Helical" evidence="2">
    <location>
        <begin position="338"/>
        <end position="357"/>
    </location>
</feature>
<organism evidence="3 4">
    <name type="scientific">Bombardia bombarda</name>
    <dbReference type="NCBI Taxonomy" id="252184"/>
    <lineage>
        <taxon>Eukaryota</taxon>
        <taxon>Fungi</taxon>
        <taxon>Dikarya</taxon>
        <taxon>Ascomycota</taxon>
        <taxon>Pezizomycotina</taxon>
        <taxon>Sordariomycetes</taxon>
        <taxon>Sordariomycetidae</taxon>
        <taxon>Sordariales</taxon>
        <taxon>Lasiosphaeriaceae</taxon>
        <taxon>Bombardia</taxon>
    </lineage>
</organism>
<dbReference type="EMBL" id="JAULSR010000001">
    <property type="protein sequence ID" value="KAK0634262.1"/>
    <property type="molecule type" value="Genomic_DNA"/>
</dbReference>
<name>A0AA39XHT5_9PEZI</name>
<evidence type="ECO:0000256" key="2">
    <source>
        <dbReference type="SAM" id="Phobius"/>
    </source>
</evidence>
<reference evidence="3" key="1">
    <citation type="submission" date="2023-06" db="EMBL/GenBank/DDBJ databases">
        <title>Genome-scale phylogeny and comparative genomics of the fungal order Sordariales.</title>
        <authorList>
            <consortium name="Lawrence Berkeley National Laboratory"/>
            <person name="Hensen N."/>
            <person name="Bonometti L."/>
            <person name="Westerberg I."/>
            <person name="Brannstrom I.O."/>
            <person name="Guillou S."/>
            <person name="Cros-Aarteil S."/>
            <person name="Calhoun S."/>
            <person name="Haridas S."/>
            <person name="Kuo A."/>
            <person name="Mondo S."/>
            <person name="Pangilinan J."/>
            <person name="Riley R."/>
            <person name="LaButti K."/>
            <person name="Andreopoulos B."/>
            <person name="Lipzen A."/>
            <person name="Chen C."/>
            <person name="Yanf M."/>
            <person name="Daum C."/>
            <person name="Ng V."/>
            <person name="Clum A."/>
            <person name="Steindorff A."/>
            <person name="Ohm R."/>
            <person name="Martin F."/>
            <person name="Silar P."/>
            <person name="Natvig D."/>
            <person name="Lalanne C."/>
            <person name="Gautier V."/>
            <person name="Ament-velasquez S.L."/>
            <person name="Kruys A."/>
            <person name="Hutchinson M.I."/>
            <person name="Powell A.J."/>
            <person name="Barry K."/>
            <person name="Miller A.N."/>
            <person name="Grigoriev I.V."/>
            <person name="Debuchy R."/>
            <person name="Gladieux P."/>
            <person name="Thoren M.H."/>
            <person name="Johannesson H."/>
        </authorList>
    </citation>
    <scope>NUCLEOTIDE SEQUENCE</scope>
    <source>
        <strain evidence="3">SMH3391-2</strain>
    </source>
</reference>
<comment type="caution">
    <text evidence="3">The sequence shown here is derived from an EMBL/GenBank/DDBJ whole genome shotgun (WGS) entry which is preliminary data.</text>
</comment>
<dbReference type="Proteomes" id="UP001174934">
    <property type="component" value="Unassembled WGS sequence"/>
</dbReference>
<dbReference type="AlphaFoldDB" id="A0AA39XHT5"/>
<proteinExistence type="predicted"/>
<dbReference type="PANTHER" id="PTHR37577:SF1">
    <property type="entry name" value="INTEGRAL MEMBRANE PROTEIN"/>
    <property type="match status" value="1"/>
</dbReference>
<keyword evidence="2" id="KW-0812">Transmembrane</keyword>
<keyword evidence="2" id="KW-1133">Transmembrane helix</keyword>
<feature type="transmembrane region" description="Helical" evidence="2">
    <location>
        <begin position="231"/>
        <end position="254"/>
    </location>
</feature>
<feature type="transmembrane region" description="Helical" evidence="2">
    <location>
        <begin position="304"/>
        <end position="326"/>
    </location>
</feature>
<gene>
    <name evidence="3" type="ORF">B0T17DRAFT_611303</name>
</gene>
<feature type="transmembrane region" description="Helical" evidence="2">
    <location>
        <begin position="275"/>
        <end position="292"/>
    </location>
</feature>
<protein>
    <submittedName>
        <fullName evidence="3">Uncharacterized protein</fullName>
    </submittedName>
</protein>
<keyword evidence="2" id="KW-0472">Membrane</keyword>
<feature type="transmembrane region" description="Helical" evidence="2">
    <location>
        <begin position="183"/>
        <end position="201"/>
    </location>
</feature>
<dbReference type="InterPro" id="IPR053018">
    <property type="entry name" value="Elsinochrome_Biosynth-Asso"/>
</dbReference>
<evidence type="ECO:0000313" key="4">
    <source>
        <dbReference type="Proteomes" id="UP001174934"/>
    </source>
</evidence>
<evidence type="ECO:0000313" key="3">
    <source>
        <dbReference type="EMBL" id="KAK0634262.1"/>
    </source>
</evidence>